<dbReference type="InterPro" id="IPR000270">
    <property type="entry name" value="PB1_dom"/>
</dbReference>
<dbReference type="InterPro" id="IPR017441">
    <property type="entry name" value="Protein_kinase_ATP_BS"/>
</dbReference>
<keyword evidence="4 9" id="KW-0418">Kinase</keyword>
<evidence type="ECO:0000256" key="3">
    <source>
        <dbReference type="ARBA" id="ARBA00022741"/>
    </source>
</evidence>
<reference evidence="9" key="1">
    <citation type="submission" date="2025-08" db="UniProtKB">
        <authorList>
            <consortium name="RefSeq"/>
        </authorList>
    </citation>
    <scope>IDENTIFICATION</scope>
</reference>
<dbReference type="Proteomes" id="UP001652625">
    <property type="component" value="Chromosome 06"/>
</dbReference>
<evidence type="ECO:0000256" key="5">
    <source>
        <dbReference type="ARBA" id="ARBA00022840"/>
    </source>
</evidence>
<accession>A0ABM4C384</accession>
<dbReference type="InterPro" id="IPR011009">
    <property type="entry name" value="Kinase-like_dom_sf"/>
</dbReference>
<dbReference type="Pfam" id="PF00564">
    <property type="entry name" value="PB1"/>
    <property type="match status" value="1"/>
</dbReference>
<protein>
    <submittedName>
        <fullName evidence="9">Mitogen-activated protein kinase kinase kinase 3 isoform X4</fullName>
    </submittedName>
</protein>
<keyword evidence="2" id="KW-0808">Transferase</keyword>
<name>A0ABM4C384_HYDVU</name>
<evidence type="ECO:0000256" key="6">
    <source>
        <dbReference type="PROSITE-ProRule" id="PRU10141"/>
    </source>
</evidence>
<feature type="domain" description="Protein kinase" evidence="7">
    <location>
        <begin position="367"/>
        <end position="625"/>
    </location>
</feature>
<dbReference type="PROSITE" id="PS00107">
    <property type="entry name" value="PROTEIN_KINASE_ATP"/>
    <property type="match status" value="1"/>
</dbReference>
<dbReference type="RefSeq" id="XP_065656002.1">
    <property type="nucleotide sequence ID" value="XM_065799930.1"/>
</dbReference>
<evidence type="ECO:0000256" key="1">
    <source>
        <dbReference type="ARBA" id="ARBA00022527"/>
    </source>
</evidence>
<keyword evidence="5 6" id="KW-0067">ATP-binding</keyword>
<dbReference type="PROSITE" id="PS50011">
    <property type="entry name" value="PROTEIN_KINASE_DOM"/>
    <property type="match status" value="1"/>
</dbReference>
<gene>
    <name evidence="9" type="primary">LOC100205297</name>
</gene>
<dbReference type="PANTHER" id="PTHR11584:SF369">
    <property type="entry name" value="MITOGEN-ACTIVATED PROTEIN KINASE KINASE KINASE 19-RELATED"/>
    <property type="match status" value="1"/>
</dbReference>
<keyword evidence="8" id="KW-1185">Reference proteome</keyword>
<dbReference type="SMART" id="SM00666">
    <property type="entry name" value="PB1"/>
    <property type="match status" value="1"/>
</dbReference>
<dbReference type="Gene3D" id="1.10.510.10">
    <property type="entry name" value="Transferase(Phosphotransferase) domain 1"/>
    <property type="match status" value="1"/>
</dbReference>
<dbReference type="PANTHER" id="PTHR11584">
    <property type="entry name" value="SERINE/THREONINE PROTEIN KINASE"/>
    <property type="match status" value="1"/>
</dbReference>
<dbReference type="GO" id="GO:0016301">
    <property type="term" value="F:kinase activity"/>
    <property type="evidence" value="ECO:0007669"/>
    <property type="project" value="UniProtKB-KW"/>
</dbReference>
<evidence type="ECO:0000256" key="2">
    <source>
        <dbReference type="ARBA" id="ARBA00022679"/>
    </source>
</evidence>
<dbReference type="InterPro" id="IPR000719">
    <property type="entry name" value="Prot_kinase_dom"/>
</dbReference>
<sequence>MWHNASHRSHQRSNVDVDMRVKLEYQGERRIVPIARPVMIDQLQIKIKKAFGEELDINYENGAVYIPITKQRDLDKAIALLDQSPHLTSLRLTLTQKSISSDTLLEHDRVNDYNENILSYVASRPLPIRTRSNPEELSSPDIELSNLVRPHSMHIPRSSLNYGDSPPPGHYHLKNNLDTHEVQNGGGVFIPEEGNDDEYNRLNQHSKDNFDCIDPLSHFNQNHNKQSFESMFESSFNIGNSSNRNLNNSFEKKRRPHSELISDTYATIEYDSDGSSRSKSTLQHQSDWNLHQDSIEDTFRWMDCHSNNFVPIQRASSLSSVGYGSNSSNDGLMLDSEYSYSNNKLLLNNHDRLNLDEPLENDINFKWKQVRQIGSGGFGTVYLCVDLNTGKELAMKYIETGHINTAALKEVEILQREISLYKTLNHERIVEYYGTIQANKSISIFMEYMEGGSIHDKISKIGALDEKETSCYCFQILEGINYLHSKNIIHRDIKGANILLDSSGNCKLADFGASKQIQTIRSQTGCKSVHGTPYWMSPEVINGAGYGRKADIWSLGCTVLEMLTTKPPWFQFEPMAALFKIATQTTIPHLPDDSSISCKRFVDDCFKRDPSLRPNALELLSYAFVKR</sequence>
<dbReference type="SUPFAM" id="SSF54277">
    <property type="entry name" value="CAD &amp; PB1 domains"/>
    <property type="match status" value="1"/>
</dbReference>
<dbReference type="SMART" id="SM00220">
    <property type="entry name" value="S_TKc"/>
    <property type="match status" value="1"/>
</dbReference>
<evidence type="ECO:0000313" key="8">
    <source>
        <dbReference type="Proteomes" id="UP001652625"/>
    </source>
</evidence>
<dbReference type="GeneID" id="100205297"/>
<proteinExistence type="predicted"/>
<keyword evidence="3 6" id="KW-0547">Nucleotide-binding</keyword>
<evidence type="ECO:0000313" key="9">
    <source>
        <dbReference type="RefSeq" id="XP_065656002.1"/>
    </source>
</evidence>
<dbReference type="Gene3D" id="3.10.20.90">
    <property type="entry name" value="Phosphatidylinositol 3-kinase Catalytic Subunit, Chain A, domain 1"/>
    <property type="match status" value="1"/>
</dbReference>
<dbReference type="SUPFAM" id="SSF56112">
    <property type="entry name" value="Protein kinase-like (PK-like)"/>
    <property type="match status" value="1"/>
</dbReference>
<feature type="binding site" evidence="6">
    <location>
        <position position="396"/>
    </location>
    <ligand>
        <name>ATP</name>
        <dbReference type="ChEBI" id="CHEBI:30616"/>
    </ligand>
</feature>
<evidence type="ECO:0000259" key="7">
    <source>
        <dbReference type="PROSITE" id="PS50011"/>
    </source>
</evidence>
<organism evidence="8 9">
    <name type="scientific">Hydra vulgaris</name>
    <name type="common">Hydra</name>
    <name type="synonym">Hydra attenuata</name>
    <dbReference type="NCBI Taxonomy" id="6087"/>
    <lineage>
        <taxon>Eukaryota</taxon>
        <taxon>Metazoa</taxon>
        <taxon>Cnidaria</taxon>
        <taxon>Hydrozoa</taxon>
        <taxon>Hydroidolina</taxon>
        <taxon>Anthoathecata</taxon>
        <taxon>Aplanulata</taxon>
        <taxon>Hydridae</taxon>
        <taxon>Hydra</taxon>
    </lineage>
</organism>
<keyword evidence="1" id="KW-0723">Serine/threonine-protein kinase</keyword>
<dbReference type="InterPro" id="IPR008271">
    <property type="entry name" value="Ser/Thr_kinase_AS"/>
</dbReference>
<dbReference type="CDD" id="cd06625">
    <property type="entry name" value="STKc_MEKK3_like"/>
    <property type="match status" value="1"/>
</dbReference>
<dbReference type="PROSITE" id="PS00108">
    <property type="entry name" value="PROTEIN_KINASE_ST"/>
    <property type="match status" value="1"/>
</dbReference>
<dbReference type="Pfam" id="PF00069">
    <property type="entry name" value="Pkinase"/>
    <property type="match status" value="1"/>
</dbReference>
<evidence type="ECO:0000256" key="4">
    <source>
        <dbReference type="ARBA" id="ARBA00022777"/>
    </source>
</evidence>